<reference evidence="2" key="1">
    <citation type="submission" date="2020-03" db="EMBL/GenBank/DDBJ databases">
        <title>Transcriptomic Profiling of the Digestive Tract of the Rat Flea, Xenopsylla cheopis, Following Blood Feeding and Infection with Yersinia pestis.</title>
        <authorList>
            <person name="Bland D.M."/>
            <person name="Martens C.A."/>
            <person name="Virtaneva K."/>
            <person name="Kanakabandi K."/>
            <person name="Long D."/>
            <person name="Rosenke R."/>
            <person name="Saturday G.A."/>
            <person name="Hoyt F.H."/>
            <person name="Bruno D.P."/>
            <person name="Ribeiro J.M.C."/>
            <person name="Hinnebusch J."/>
        </authorList>
    </citation>
    <scope>NUCLEOTIDE SEQUENCE</scope>
</reference>
<organism evidence="2">
    <name type="scientific">Xenopsylla cheopis</name>
    <name type="common">Oriental rat flea</name>
    <name type="synonym">Pulex cheopis</name>
    <dbReference type="NCBI Taxonomy" id="163159"/>
    <lineage>
        <taxon>Eukaryota</taxon>
        <taxon>Metazoa</taxon>
        <taxon>Ecdysozoa</taxon>
        <taxon>Arthropoda</taxon>
        <taxon>Hexapoda</taxon>
        <taxon>Insecta</taxon>
        <taxon>Pterygota</taxon>
        <taxon>Neoptera</taxon>
        <taxon>Endopterygota</taxon>
        <taxon>Siphonaptera</taxon>
        <taxon>Pulicidae</taxon>
        <taxon>Xenopsyllinae</taxon>
        <taxon>Xenopsylla</taxon>
    </lineage>
</organism>
<accession>A0A6M2DYR4</accession>
<dbReference type="Pfam" id="PF06757">
    <property type="entry name" value="Ins_allergen_rp"/>
    <property type="match status" value="1"/>
</dbReference>
<evidence type="ECO:0000256" key="1">
    <source>
        <dbReference type="SAM" id="SignalP"/>
    </source>
</evidence>
<keyword evidence="1" id="KW-0732">Signal</keyword>
<feature type="signal peptide" evidence="1">
    <location>
        <begin position="1"/>
        <end position="17"/>
    </location>
</feature>
<evidence type="ECO:0000313" key="2">
    <source>
        <dbReference type="EMBL" id="NOV51479.1"/>
    </source>
</evidence>
<sequence>MKLQIFFLLTITSGIFAHAVPALEQRSLQDDLQDFLDLIPFEQIKNTIQEYLDNDAEVQEAFEYLKSDEFAAAWKYAIEHPDILEILDYLQESGLDVVQLLNKIADFLGLQNLEPRSLASYSEELARSTGGVKELVDKITNMLPLSDLMILFFDKMDNSEDFQKLMIRIQSADFQKNRRLRRKFPRNFSADR</sequence>
<dbReference type="PANTHER" id="PTHR21163">
    <property type="entry name" value="PROTEIN G12"/>
    <property type="match status" value="1"/>
</dbReference>
<dbReference type="PANTHER" id="PTHR21163:SF1">
    <property type="entry name" value="PROTEIN G12"/>
    <property type="match status" value="1"/>
</dbReference>
<name>A0A6M2DYR4_XENCH</name>
<dbReference type="EMBL" id="GIIL01007753">
    <property type="protein sequence ID" value="NOV51479.1"/>
    <property type="molecule type" value="Transcribed_RNA"/>
</dbReference>
<dbReference type="InterPro" id="IPR010629">
    <property type="entry name" value="Ins_allergen"/>
</dbReference>
<feature type="chain" id="PRO_5026813622" evidence="1">
    <location>
        <begin position="18"/>
        <end position="192"/>
    </location>
</feature>
<dbReference type="AlphaFoldDB" id="A0A6M2DYR4"/>
<proteinExistence type="predicted"/>
<protein>
    <submittedName>
        <fullName evidence="2">Putative insect allergen related repeat protein</fullName>
    </submittedName>
</protein>